<protein>
    <recommendedName>
        <fullName evidence="4">Integral membrane protein</fullName>
    </recommendedName>
</protein>
<dbReference type="AlphaFoldDB" id="A0A5N5W297"/>
<gene>
    <name evidence="2" type="ORF">FRZ00_27885</name>
</gene>
<dbReference type="OrthoDB" id="3854538at2"/>
<comment type="caution">
    <text evidence="2">The sequence shown here is derived from an EMBL/GenBank/DDBJ whole genome shotgun (WGS) entry which is preliminary data.</text>
</comment>
<keyword evidence="3" id="KW-1185">Reference proteome</keyword>
<evidence type="ECO:0008006" key="4">
    <source>
        <dbReference type="Google" id="ProtNLM"/>
    </source>
</evidence>
<accession>A0A5N5W297</accession>
<dbReference type="RefSeq" id="WP_004951220.1">
    <property type="nucleotide sequence ID" value="NZ_JBFADJ010000011.1"/>
</dbReference>
<keyword evidence="1" id="KW-1133">Transmembrane helix</keyword>
<organism evidence="2 3">
    <name type="scientific">Streptomyces mobaraensis</name>
    <name type="common">Streptoverticillium mobaraense</name>
    <dbReference type="NCBI Taxonomy" id="35621"/>
    <lineage>
        <taxon>Bacteria</taxon>
        <taxon>Bacillati</taxon>
        <taxon>Actinomycetota</taxon>
        <taxon>Actinomycetes</taxon>
        <taxon>Kitasatosporales</taxon>
        <taxon>Streptomycetaceae</taxon>
        <taxon>Streptomyces</taxon>
    </lineage>
</organism>
<name>A0A5N5W297_STRMB</name>
<evidence type="ECO:0000313" key="2">
    <source>
        <dbReference type="EMBL" id="KAB7835176.1"/>
    </source>
</evidence>
<evidence type="ECO:0000256" key="1">
    <source>
        <dbReference type="SAM" id="Phobius"/>
    </source>
</evidence>
<dbReference type="EMBL" id="VOKX01000109">
    <property type="protein sequence ID" value="KAB7835176.1"/>
    <property type="molecule type" value="Genomic_DNA"/>
</dbReference>
<dbReference type="Proteomes" id="UP000327000">
    <property type="component" value="Unassembled WGS sequence"/>
</dbReference>
<reference evidence="2 3" key="1">
    <citation type="journal article" date="2019" name="Microb. Cell Fact.">
        <title>Exploring novel herbicidin analogues by transcriptional regulator overexpression and MS/MS molecular networking.</title>
        <authorList>
            <person name="Shi Y."/>
            <person name="Gu R."/>
            <person name="Li Y."/>
            <person name="Wang X."/>
            <person name="Ren W."/>
            <person name="Li X."/>
            <person name="Wang L."/>
            <person name="Xie Y."/>
            <person name="Hong B."/>
        </authorList>
    </citation>
    <scope>NUCLEOTIDE SEQUENCE [LARGE SCALE GENOMIC DNA]</scope>
    <source>
        <strain evidence="2 3">US-43</strain>
    </source>
</reference>
<feature type="transmembrane region" description="Helical" evidence="1">
    <location>
        <begin position="84"/>
        <end position="102"/>
    </location>
</feature>
<feature type="transmembrane region" description="Helical" evidence="1">
    <location>
        <begin position="108"/>
        <end position="129"/>
    </location>
</feature>
<proteinExistence type="predicted"/>
<sequence>MTGHDPDLKPELKKDLDASLQARKELGADYEAELVDSFLEKVEDKLDDAVARRLRRQAAEQQMTAARGGKPGGGGEFGSFGERFGFATVTLVLAIPLSAIGVGSAGLAGLLVTWAGIVGVNAVHVMQAFPWQRNKDRDGSGWD</sequence>
<keyword evidence="1" id="KW-0812">Transmembrane</keyword>
<keyword evidence="1" id="KW-0472">Membrane</keyword>
<evidence type="ECO:0000313" key="3">
    <source>
        <dbReference type="Proteomes" id="UP000327000"/>
    </source>
</evidence>